<dbReference type="Proteomes" id="UP000050741">
    <property type="component" value="Unassembled WGS sequence"/>
</dbReference>
<proteinExistence type="predicted"/>
<keyword evidence="1" id="KW-1185">Reference proteome</keyword>
<evidence type="ECO:0000313" key="2">
    <source>
        <dbReference type="WBParaSite" id="GPLIN_000486900"/>
    </source>
</evidence>
<reference evidence="2" key="2">
    <citation type="submission" date="2016-06" db="UniProtKB">
        <authorList>
            <consortium name="WormBaseParasite"/>
        </authorList>
    </citation>
    <scope>IDENTIFICATION</scope>
</reference>
<sequence length="168" mass="18868">MPFYNLKNKKSNLLLPFCVGYIFNLLACVTSDFTLVCNHGYRVTSIRRVKCSALETTPQCNGWAEGCTEHQWLGGFNAYVMDNSTNAVLLDPICCESPEINIEQLSCATERLNLALMPFEHTITTDDFVYRGIHCWHQYDQAGAPVDLVAFIVIIASKLPDVCVPLRD</sequence>
<protein>
    <submittedName>
        <fullName evidence="2">ZP domain-containing protein</fullName>
    </submittedName>
</protein>
<accession>A0A183BW80</accession>
<evidence type="ECO:0000313" key="1">
    <source>
        <dbReference type="Proteomes" id="UP000050741"/>
    </source>
</evidence>
<organism evidence="1 2">
    <name type="scientific">Globodera pallida</name>
    <name type="common">Potato cyst nematode worm</name>
    <name type="synonym">Heterodera pallida</name>
    <dbReference type="NCBI Taxonomy" id="36090"/>
    <lineage>
        <taxon>Eukaryota</taxon>
        <taxon>Metazoa</taxon>
        <taxon>Ecdysozoa</taxon>
        <taxon>Nematoda</taxon>
        <taxon>Chromadorea</taxon>
        <taxon>Rhabditida</taxon>
        <taxon>Tylenchina</taxon>
        <taxon>Tylenchomorpha</taxon>
        <taxon>Tylenchoidea</taxon>
        <taxon>Heteroderidae</taxon>
        <taxon>Heteroderinae</taxon>
        <taxon>Globodera</taxon>
    </lineage>
</organism>
<reference evidence="1" key="1">
    <citation type="submission" date="2014-05" db="EMBL/GenBank/DDBJ databases">
        <title>The genome and life-stage specific transcriptomes of Globodera pallida elucidate key aspects of plant parasitism by a cyst nematode.</title>
        <authorList>
            <person name="Cotton J.A."/>
            <person name="Lilley C.J."/>
            <person name="Jones L.M."/>
            <person name="Kikuchi T."/>
            <person name="Reid A.J."/>
            <person name="Thorpe P."/>
            <person name="Tsai I.J."/>
            <person name="Beasley H."/>
            <person name="Blok V."/>
            <person name="Cock P.J.A."/>
            <person name="Van den Akker S.E."/>
            <person name="Holroyd N."/>
            <person name="Hunt M."/>
            <person name="Mantelin S."/>
            <person name="Naghra H."/>
            <person name="Pain A."/>
            <person name="Palomares-Rius J.E."/>
            <person name="Zarowiecki M."/>
            <person name="Berriman M."/>
            <person name="Jones J.T."/>
            <person name="Urwin P.E."/>
        </authorList>
    </citation>
    <scope>NUCLEOTIDE SEQUENCE [LARGE SCALE GENOMIC DNA]</scope>
    <source>
        <strain evidence="1">Lindley</strain>
    </source>
</reference>
<dbReference type="AlphaFoldDB" id="A0A183BW80"/>
<name>A0A183BW80_GLOPA</name>
<dbReference type="WBParaSite" id="GPLIN_000486900">
    <property type="protein sequence ID" value="GPLIN_000486900"/>
    <property type="gene ID" value="GPLIN_000486900"/>
</dbReference>